<reference evidence="4" key="2">
    <citation type="submission" date="2025-09" db="UniProtKB">
        <authorList>
            <consortium name="Ensembl"/>
        </authorList>
    </citation>
    <scope>IDENTIFICATION</scope>
</reference>
<reference evidence="4" key="1">
    <citation type="submission" date="2025-08" db="UniProtKB">
        <authorList>
            <consortium name="Ensembl"/>
        </authorList>
    </citation>
    <scope>IDENTIFICATION</scope>
</reference>
<dbReference type="PANTHER" id="PTHR31159:SF1">
    <property type="entry name" value="COMM DOMAIN-CONTAINING PROTEIN 3"/>
    <property type="match status" value="1"/>
</dbReference>
<dbReference type="Pfam" id="PF21672">
    <property type="entry name" value="COMM_HN"/>
    <property type="match status" value="1"/>
</dbReference>
<keyword evidence="5" id="KW-1185">Reference proteome</keyword>
<dbReference type="AlphaFoldDB" id="A0A8C6S9I4"/>
<evidence type="ECO:0000256" key="2">
    <source>
        <dbReference type="ARBA" id="ARBA00093469"/>
    </source>
</evidence>
<name>A0A8C6S9I4_9GOBI</name>
<evidence type="ECO:0000259" key="3">
    <source>
        <dbReference type="PROSITE" id="PS51269"/>
    </source>
</evidence>
<dbReference type="Ensembl" id="ENSNMLT00000002240.1">
    <property type="protein sequence ID" value="ENSNMLP00000001926.1"/>
    <property type="gene ID" value="ENSNMLG00000001485.1"/>
</dbReference>
<dbReference type="CDD" id="cd04751">
    <property type="entry name" value="Commd3"/>
    <property type="match status" value="1"/>
</dbReference>
<feature type="domain" description="COMM" evidence="3">
    <location>
        <begin position="140"/>
        <end position="235"/>
    </location>
</feature>
<dbReference type="PANTHER" id="PTHR31159">
    <property type="entry name" value="COMM DOMAIN-CONTAINING PROTEIN 3"/>
    <property type="match status" value="1"/>
</dbReference>
<dbReference type="InterPro" id="IPR037355">
    <property type="entry name" value="COMMD3"/>
</dbReference>
<comment type="similarity">
    <text evidence="2">Belongs to the COMM domain-containing protein 3 family.</text>
</comment>
<protein>
    <recommendedName>
        <fullName evidence="1">COMM domain-containing protein 3</fullName>
    </recommendedName>
</protein>
<dbReference type="Pfam" id="PF07258">
    <property type="entry name" value="COMM_domain"/>
    <property type="match status" value="1"/>
</dbReference>
<dbReference type="GO" id="GO:0006814">
    <property type="term" value="P:sodium ion transport"/>
    <property type="evidence" value="ECO:0007669"/>
    <property type="project" value="InterPro"/>
</dbReference>
<dbReference type="PROSITE" id="PS51269">
    <property type="entry name" value="COMM"/>
    <property type="match status" value="1"/>
</dbReference>
<sequence>MSADSSRVRCHGSLCKMELSESVQRGLKILADPTVFDQRGFAALVDVSFRSLNAAHGDPTVLDHPELKNIDQIFVKQSHTAVVTFILESVKHNCDKSTLSSCLEELSFSAERIDVFYTAYEKHKTVLVKLLSCIGRRLPEINDVSWRLQYQIKVAHVTEEFSLHSFIQKSKLLILFYFPTECTVDKVDEPFYLITLNTENEGGFSEDVNFTCTVEQLQDLVGKLKDAAKSMERASQM</sequence>
<proteinExistence type="inferred from homology"/>
<dbReference type="InterPro" id="IPR017920">
    <property type="entry name" value="COMM"/>
</dbReference>
<dbReference type="Proteomes" id="UP000694523">
    <property type="component" value="Unplaced"/>
</dbReference>
<evidence type="ECO:0000256" key="1">
    <source>
        <dbReference type="ARBA" id="ARBA00016548"/>
    </source>
</evidence>
<evidence type="ECO:0000313" key="4">
    <source>
        <dbReference type="Ensembl" id="ENSNMLP00000001926.1"/>
    </source>
</evidence>
<evidence type="ECO:0000313" key="5">
    <source>
        <dbReference type="Proteomes" id="UP000694523"/>
    </source>
</evidence>
<accession>A0A8C6S9I4</accession>
<organism evidence="4 5">
    <name type="scientific">Neogobius melanostomus</name>
    <name type="common">round goby</name>
    <dbReference type="NCBI Taxonomy" id="47308"/>
    <lineage>
        <taxon>Eukaryota</taxon>
        <taxon>Metazoa</taxon>
        <taxon>Chordata</taxon>
        <taxon>Craniata</taxon>
        <taxon>Vertebrata</taxon>
        <taxon>Euteleostomi</taxon>
        <taxon>Actinopterygii</taxon>
        <taxon>Neopterygii</taxon>
        <taxon>Teleostei</taxon>
        <taxon>Neoteleostei</taxon>
        <taxon>Acanthomorphata</taxon>
        <taxon>Gobiaria</taxon>
        <taxon>Gobiiformes</taxon>
        <taxon>Gobioidei</taxon>
        <taxon>Gobiidae</taxon>
        <taxon>Benthophilinae</taxon>
        <taxon>Neogobiini</taxon>
        <taxon>Neogobius</taxon>
    </lineage>
</organism>